<dbReference type="Pfam" id="PF00278">
    <property type="entry name" value="Orn_DAP_Arg_deC"/>
    <property type="match status" value="1"/>
</dbReference>
<dbReference type="UniPathway" id="UPA00034">
    <property type="reaction ID" value="UER00027"/>
</dbReference>
<dbReference type="AlphaFoldDB" id="A0A2A4Z4G0"/>
<comment type="cofactor">
    <cofactor evidence="1 5 7 8">
        <name>pyridoxal 5'-phosphate</name>
        <dbReference type="ChEBI" id="CHEBI:597326"/>
    </cofactor>
</comment>
<dbReference type="SUPFAM" id="SSF50621">
    <property type="entry name" value="Alanine racemase C-terminal domain-like"/>
    <property type="match status" value="1"/>
</dbReference>
<comment type="function">
    <text evidence="5">Specifically catalyzes the decarboxylation of meso-diaminopimelate (meso-DAP) to L-lysine.</text>
</comment>
<dbReference type="PANTHER" id="PTHR43727:SF2">
    <property type="entry name" value="GROUP IV DECARBOXYLASE"/>
    <property type="match status" value="1"/>
</dbReference>
<dbReference type="PRINTS" id="PR01181">
    <property type="entry name" value="DAPDCRBXLASE"/>
</dbReference>
<feature type="binding site" evidence="5">
    <location>
        <position position="278"/>
    </location>
    <ligand>
        <name>substrate</name>
    </ligand>
</feature>
<feature type="domain" description="Orn/DAP/Arg decarboxylase 2 C-terminal" evidence="9">
    <location>
        <begin position="30"/>
        <end position="373"/>
    </location>
</feature>
<dbReference type="SUPFAM" id="SSF51419">
    <property type="entry name" value="PLP-binding barrel"/>
    <property type="match status" value="1"/>
</dbReference>
<dbReference type="PROSITE" id="PS00878">
    <property type="entry name" value="ODR_DC_2_1"/>
    <property type="match status" value="1"/>
</dbReference>
<dbReference type="InterPro" id="IPR029066">
    <property type="entry name" value="PLP-binding_barrel"/>
</dbReference>
<keyword evidence="5 8" id="KW-0457">Lysine biosynthesis</keyword>
<dbReference type="InterPro" id="IPR000183">
    <property type="entry name" value="Orn/DAP/Arg_de-COase"/>
</dbReference>
<feature type="binding site" evidence="5">
    <location>
        <position position="375"/>
    </location>
    <ligand>
        <name>pyridoxal 5'-phosphate</name>
        <dbReference type="ChEBI" id="CHEBI:597326"/>
    </ligand>
</feature>
<dbReference type="PANTHER" id="PTHR43727">
    <property type="entry name" value="DIAMINOPIMELATE DECARBOXYLASE"/>
    <property type="match status" value="1"/>
</dbReference>
<evidence type="ECO:0000256" key="2">
    <source>
        <dbReference type="ARBA" id="ARBA00022793"/>
    </source>
</evidence>
<gene>
    <name evidence="5 11" type="primary">lysA</name>
    <name evidence="11" type="ORF">COB13_07090</name>
</gene>
<feature type="binding site" evidence="5">
    <location>
        <position position="375"/>
    </location>
    <ligand>
        <name>substrate</name>
    </ligand>
</feature>
<keyword evidence="4 5" id="KW-0456">Lyase</keyword>
<comment type="pathway">
    <text evidence="5 8">Amino-acid biosynthesis; L-lysine biosynthesis via DAP pathway; L-lysine from DL-2,6-diaminopimelate: step 1/1.</text>
</comment>
<dbReference type="InterPro" id="IPR022643">
    <property type="entry name" value="De-COase2_C"/>
</dbReference>
<dbReference type="EMBL" id="NVUS01000007">
    <property type="protein sequence ID" value="PCJ01620.1"/>
    <property type="molecule type" value="Genomic_DNA"/>
</dbReference>
<feature type="binding site" evidence="5">
    <location>
        <position position="314"/>
    </location>
    <ligand>
        <name>substrate</name>
    </ligand>
</feature>
<dbReference type="Gene3D" id="2.40.37.10">
    <property type="entry name" value="Lyase, Ornithine Decarboxylase, Chain A, domain 1"/>
    <property type="match status" value="1"/>
</dbReference>
<comment type="similarity">
    <text evidence="5">Belongs to the Orn/Lys/Arg decarboxylase class-II family. LysA subfamily.</text>
</comment>
<keyword evidence="2 5" id="KW-0210">Decarboxylase</keyword>
<protein>
    <recommendedName>
        <fullName evidence="5 6">Diaminopimelate decarboxylase</fullName>
        <shortName evidence="5">DAP decarboxylase</shortName>
        <shortName evidence="5">DAPDC</shortName>
        <ecNumber evidence="5 6">4.1.1.20</ecNumber>
    </recommendedName>
</protein>
<dbReference type="InterPro" id="IPR002986">
    <property type="entry name" value="DAP_deCOOHase_LysA"/>
</dbReference>
<dbReference type="InterPro" id="IPR022653">
    <property type="entry name" value="De-COase2_pyr-phos_BS"/>
</dbReference>
<evidence type="ECO:0000259" key="9">
    <source>
        <dbReference type="Pfam" id="PF00278"/>
    </source>
</evidence>
<reference evidence="11" key="2">
    <citation type="journal article" date="2018" name="ISME J.">
        <title>A dynamic microbial community with high functional redundancy inhabits the cold, oxic subseafloor aquifer.</title>
        <authorList>
            <person name="Tully B.J."/>
            <person name="Wheat C.G."/>
            <person name="Glazer B.T."/>
            <person name="Huber J.A."/>
        </authorList>
    </citation>
    <scope>NUCLEOTIDE SEQUENCE</scope>
    <source>
        <strain evidence="11">NORP83</strain>
    </source>
</reference>
<evidence type="ECO:0000256" key="4">
    <source>
        <dbReference type="ARBA" id="ARBA00023239"/>
    </source>
</evidence>
<evidence type="ECO:0000256" key="5">
    <source>
        <dbReference type="HAMAP-Rule" id="MF_02120"/>
    </source>
</evidence>
<keyword evidence="5" id="KW-0028">Amino-acid biosynthesis</keyword>
<dbReference type="GO" id="GO:0008836">
    <property type="term" value="F:diaminopimelate decarboxylase activity"/>
    <property type="evidence" value="ECO:0007669"/>
    <property type="project" value="UniProtKB-UniRule"/>
</dbReference>
<accession>A0A2A4Z4G0</accession>
<comment type="catalytic activity">
    <reaction evidence="5 8">
        <text>meso-2,6-diaminopimelate + H(+) = L-lysine + CO2</text>
        <dbReference type="Rhea" id="RHEA:15101"/>
        <dbReference type="ChEBI" id="CHEBI:15378"/>
        <dbReference type="ChEBI" id="CHEBI:16526"/>
        <dbReference type="ChEBI" id="CHEBI:32551"/>
        <dbReference type="ChEBI" id="CHEBI:57791"/>
        <dbReference type="EC" id="4.1.1.20"/>
    </reaction>
</comment>
<keyword evidence="3 5" id="KW-0663">Pyridoxal phosphate</keyword>
<feature type="active site" description="Proton donor" evidence="7">
    <location>
        <position position="346"/>
    </location>
</feature>
<reference key="1">
    <citation type="submission" date="2017-08" db="EMBL/GenBank/DDBJ databases">
        <title>A dynamic microbial community with high functional redundancy inhabits the cold, oxic subseafloor aquifer.</title>
        <authorList>
            <person name="Tully B.J."/>
            <person name="Wheat C.G."/>
            <person name="Glazer B.T."/>
            <person name="Huber J.A."/>
        </authorList>
    </citation>
    <scope>NUCLEOTIDE SEQUENCE [LARGE SCALE GENOMIC DNA]</scope>
</reference>
<name>A0A2A4Z4G0_9PROT</name>
<dbReference type="InterPro" id="IPR022644">
    <property type="entry name" value="De-COase2_N"/>
</dbReference>
<sequence>MHYFEYKDGELFAENVSLAKIAEQVGTPFYCYSAATFRRHIKMFQQSFADRDALICYAMKANSNQAVLTLIAKLGAGVDVVSGGEMKRAIKAGFPADKIVYSGVAKTHAEIEYGLEIGIYCFNAESEPELIRIHEVAKAKGVKARVSVRVNPDVDAGGHEKIMTGKAENKFGIPWKKIDKVYELIGTLQHLEVVGIDLHIGSQITDLAPFAEAFERVGTLVTSLRAAGHKIQHVDFGGGLGVPYKNDNDIPPHPDEYAAMINRVAGSLGVKYIFEPGRMIAANAGILVGKVEYVKHGDGRDFLISDVGMNDLIRPTLYDAYHDILPLKQADGGAKTQLVDVVGPVCETGDYSAKGRELPVFKQGDLFAIMSAGAYGAVQSGTYNTRALVPEVLVDDDRFAVVRKRVEVEDIIALDDVPDWL</sequence>
<comment type="subunit">
    <text evidence="5">Homodimer.</text>
</comment>
<dbReference type="FunFam" id="3.20.20.10:FF:000003">
    <property type="entry name" value="Diaminopimelate decarboxylase"/>
    <property type="match status" value="1"/>
</dbReference>
<comment type="caution">
    <text evidence="11">The sequence shown here is derived from an EMBL/GenBank/DDBJ whole genome shotgun (WGS) entry which is preliminary data.</text>
</comment>
<evidence type="ECO:0000256" key="8">
    <source>
        <dbReference type="RuleBase" id="RU003738"/>
    </source>
</evidence>
<dbReference type="Pfam" id="PF02784">
    <property type="entry name" value="Orn_Arg_deC_N"/>
    <property type="match status" value="1"/>
</dbReference>
<evidence type="ECO:0000256" key="7">
    <source>
        <dbReference type="PIRSR" id="PIRSR600183-50"/>
    </source>
</evidence>
<evidence type="ECO:0000313" key="11">
    <source>
        <dbReference type="EMBL" id="PCJ01620.1"/>
    </source>
</evidence>
<proteinExistence type="inferred from homology"/>
<evidence type="ECO:0000256" key="6">
    <source>
        <dbReference type="NCBIfam" id="TIGR01048"/>
    </source>
</evidence>
<dbReference type="InterPro" id="IPR009006">
    <property type="entry name" value="Ala_racemase/Decarboxylase_C"/>
</dbReference>
<dbReference type="Gene3D" id="3.20.20.10">
    <property type="entry name" value="Alanine racemase"/>
    <property type="match status" value="1"/>
</dbReference>
<dbReference type="CDD" id="cd06828">
    <property type="entry name" value="PLPDE_III_DapDC"/>
    <property type="match status" value="1"/>
</dbReference>
<evidence type="ECO:0000256" key="1">
    <source>
        <dbReference type="ARBA" id="ARBA00001933"/>
    </source>
</evidence>
<feature type="binding site" evidence="5">
    <location>
        <position position="318"/>
    </location>
    <ligand>
        <name>substrate</name>
    </ligand>
</feature>
<evidence type="ECO:0000259" key="10">
    <source>
        <dbReference type="Pfam" id="PF02784"/>
    </source>
</evidence>
<feature type="domain" description="Orn/DAP/Arg decarboxylase 2 N-terminal" evidence="10">
    <location>
        <begin position="36"/>
        <end position="282"/>
    </location>
</feature>
<organism evidence="11">
    <name type="scientific">OCS116 cluster bacterium</name>
    <dbReference type="NCBI Taxonomy" id="2030921"/>
    <lineage>
        <taxon>Bacteria</taxon>
        <taxon>Pseudomonadati</taxon>
        <taxon>Pseudomonadota</taxon>
        <taxon>Alphaproteobacteria</taxon>
        <taxon>OCS116 cluster</taxon>
    </lineage>
</organism>
<feature type="modified residue" description="N6-(pyridoxal phosphate)lysine" evidence="5 7">
    <location>
        <position position="60"/>
    </location>
</feature>
<dbReference type="GO" id="GO:0030170">
    <property type="term" value="F:pyridoxal phosphate binding"/>
    <property type="evidence" value="ECO:0007669"/>
    <property type="project" value="UniProtKB-UniRule"/>
</dbReference>
<dbReference type="PRINTS" id="PR01179">
    <property type="entry name" value="ODADCRBXLASE"/>
</dbReference>
<dbReference type="HAMAP" id="MF_02120">
    <property type="entry name" value="LysA"/>
    <property type="match status" value="1"/>
</dbReference>
<feature type="binding site" evidence="5">
    <location>
        <position position="347"/>
    </location>
    <ligand>
        <name>substrate</name>
    </ligand>
</feature>
<dbReference type="NCBIfam" id="TIGR01048">
    <property type="entry name" value="lysA"/>
    <property type="match status" value="1"/>
</dbReference>
<dbReference type="EC" id="4.1.1.20" evidence="5 6"/>
<feature type="binding site" evidence="5">
    <location>
        <position position="239"/>
    </location>
    <ligand>
        <name>pyridoxal 5'-phosphate</name>
        <dbReference type="ChEBI" id="CHEBI:597326"/>
    </ligand>
</feature>
<feature type="binding site" evidence="5">
    <location>
        <begin position="275"/>
        <end position="278"/>
    </location>
    <ligand>
        <name>pyridoxal 5'-phosphate</name>
        <dbReference type="ChEBI" id="CHEBI:597326"/>
    </ligand>
</feature>
<evidence type="ECO:0000256" key="3">
    <source>
        <dbReference type="ARBA" id="ARBA00022898"/>
    </source>
</evidence>
<dbReference type="GO" id="GO:0009089">
    <property type="term" value="P:lysine biosynthetic process via diaminopimelate"/>
    <property type="evidence" value="ECO:0007669"/>
    <property type="project" value="UniProtKB-UniRule"/>
</dbReference>